<evidence type="ECO:0000313" key="1">
    <source>
        <dbReference type="EMBL" id="AWI75093.1"/>
    </source>
</evidence>
<sequence length="69" mass="7695">MSDHVYKIVELVGSSPVSSDEAIRNAIAKAGQSVRHMDWFEATEIRGHISDGQIAHFQVKVKVGFRLED</sequence>
<dbReference type="NCBIfam" id="NF043052">
    <property type="entry name" value="DodecBact"/>
    <property type="match status" value="1"/>
</dbReference>
<dbReference type="PANTHER" id="PTHR39324:SF1">
    <property type="entry name" value="CALCIUM DODECIN"/>
    <property type="match status" value="1"/>
</dbReference>
<dbReference type="Pfam" id="PF07311">
    <property type="entry name" value="Dodecin"/>
    <property type="match status" value="1"/>
</dbReference>
<gene>
    <name evidence="1" type="ORF">CEW83_07565</name>
</gene>
<dbReference type="InterPro" id="IPR009923">
    <property type="entry name" value="Dodecin"/>
</dbReference>
<reference evidence="1 2" key="1">
    <citation type="submission" date="2017-06" db="EMBL/GenBank/DDBJ databases">
        <title>Azoarcus.</title>
        <authorList>
            <person name="Woo J.-H."/>
            <person name="Kim H.-S."/>
        </authorList>
    </citation>
    <scope>NUCLEOTIDE SEQUENCE [LARGE SCALE GENOMIC DNA]</scope>
    <source>
        <strain evidence="1 2">TSPY31</strain>
    </source>
</reference>
<dbReference type="Proteomes" id="UP000244930">
    <property type="component" value="Chromosome"/>
</dbReference>
<dbReference type="InterPro" id="IPR025543">
    <property type="entry name" value="Dodecin-like"/>
</dbReference>
<dbReference type="Gene3D" id="3.30.1660.10">
    <property type="entry name" value="Flavin-binding protein dodecin"/>
    <property type="match status" value="1"/>
</dbReference>
<accession>A0A2U8GPI4</accession>
<dbReference type="PANTHER" id="PTHR39324">
    <property type="entry name" value="CALCIUM DODECIN"/>
    <property type="match status" value="1"/>
</dbReference>
<organism evidence="1 2">
    <name type="scientific">Parazoarcus communis</name>
    <dbReference type="NCBI Taxonomy" id="41977"/>
    <lineage>
        <taxon>Bacteria</taxon>
        <taxon>Pseudomonadati</taxon>
        <taxon>Pseudomonadota</taxon>
        <taxon>Betaproteobacteria</taxon>
        <taxon>Rhodocyclales</taxon>
        <taxon>Zoogloeaceae</taxon>
        <taxon>Parazoarcus</taxon>
    </lineage>
</organism>
<dbReference type="RefSeq" id="WP_108948801.1">
    <property type="nucleotide sequence ID" value="NZ_CP022187.1"/>
</dbReference>
<proteinExistence type="predicted"/>
<dbReference type="InterPro" id="IPR036694">
    <property type="entry name" value="Dodecin-like_sf"/>
</dbReference>
<dbReference type="EMBL" id="CP022187">
    <property type="protein sequence ID" value="AWI75093.1"/>
    <property type="molecule type" value="Genomic_DNA"/>
</dbReference>
<name>A0A2U8GPI4_9RHOO</name>
<dbReference type="AlphaFoldDB" id="A0A2U8GPI4"/>
<keyword evidence="2" id="KW-1185">Reference proteome</keyword>
<evidence type="ECO:0000313" key="2">
    <source>
        <dbReference type="Proteomes" id="UP000244930"/>
    </source>
</evidence>
<dbReference type="SUPFAM" id="SSF89807">
    <property type="entry name" value="Dodecin-like"/>
    <property type="match status" value="1"/>
</dbReference>
<dbReference type="KEGG" id="acom:CEW83_07565"/>
<protein>
    <submittedName>
        <fullName evidence="1">Dodecin flavoprotein</fullName>
    </submittedName>
</protein>
<dbReference type="InterPro" id="IPR050049">
    <property type="entry name" value="Dodecin_bact"/>
</dbReference>